<dbReference type="GO" id="GO:0016887">
    <property type="term" value="F:ATP hydrolysis activity"/>
    <property type="evidence" value="ECO:0007669"/>
    <property type="project" value="InterPro"/>
</dbReference>
<dbReference type="PANTHER" id="PTHR32114:SF2">
    <property type="entry name" value="ABC TRANSPORTER ABCH.3"/>
    <property type="match status" value="1"/>
</dbReference>
<comment type="caution">
    <text evidence="7">The sequence shown here is derived from an EMBL/GenBank/DDBJ whole genome shotgun (WGS) entry which is preliminary data.</text>
</comment>
<keyword evidence="4" id="KW-0175">Coiled coil</keyword>
<dbReference type="RefSeq" id="WP_114744264.1">
    <property type="nucleotide sequence ID" value="NZ_QQAY01000002.1"/>
</dbReference>
<dbReference type="GO" id="GO:0004527">
    <property type="term" value="F:exonuclease activity"/>
    <property type="evidence" value="ECO:0007669"/>
    <property type="project" value="UniProtKB-KW"/>
</dbReference>
<dbReference type="Gene3D" id="3.40.50.300">
    <property type="entry name" value="P-loop containing nucleotide triphosphate hydrolases"/>
    <property type="match status" value="2"/>
</dbReference>
<reference evidence="7 8" key="1">
    <citation type="submission" date="2018-07" db="EMBL/GenBank/DDBJ databases">
        <title>Genomic Encyclopedia of Type Strains, Phase IV (KMG-IV): sequencing the most valuable type-strain genomes for metagenomic binning, comparative biology and taxonomic classification.</title>
        <authorList>
            <person name="Goeker M."/>
        </authorList>
    </citation>
    <scope>NUCLEOTIDE SEQUENCE [LARGE SCALE GENOMIC DNA]</scope>
    <source>
        <strain evidence="7 8">DSM 25281</strain>
    </source>
</reference>
<evidence type="ECO:0000313" key="7">
    <source>
        <dbReference type="EMBL" id="RDI45393.1"/>
    </source>
</evidence>
<evidence type="ECO:0000256" key="1">
    <source>
        <dbReference type="ARBA" id="ARBA00006930"/>
    </source>
</evidence>
<keyword evidence="8" id="KW-1185">Reference proteome</keyword>
<feature type="coiled-coil region" evidence="4">
    <location>
        <begin position="248"/>
        <end position="319"/>
    </location>
</feature>
<feature type="domain" description="Rad50/SbcC-type AAA" evidence="6">
    <location>
        <begin position="5"/>
        <end position="217"/>
    </location>
</feature>
<protein>
    <recommendedName>
        <fullName evidence="3">Nuclease SbcCD subunit C</fullName>
    </recommendedName>
</protein>
<organism evidence="7 8">
    <name type="scientific">Falsibacillus pallidus</name>
    <dbReference type="NCBI Taxonomy" id="493781"/>
    <lineage>
        <taxon>Bacteria</taxon>
        <taxon>Bacillati</taxon>
        <taxon>Bacillota</taxon>
        <taxon>Bacilli</taxon>
        <taxon>Bacillales</taxon>
        <taxon>Bacillaceae</taxon>
        <taxon>Falsibacillus</taxon>
    </lineage>
</organism>
<sequence>MRPLQLTMQAFGPYAGTEKIDFTKLENRTMFVISGKTGAGKTTIFDGISYAIFGKASGDDRNGPDLRSQFSHDSTPTEVSLLFSLRGETYSISRAPQQDKKKERGEGFTTVGAKAELYKIEEDGSQKLLGSNVREVDEKIKEIVQLDANQFRQILMIPQGEFRKLLVSDSKDKEQILQRLFHTEFYKKIEEKLKEEAAELKRSVERQIVQRNSLLQQLHSGNDPELDASLKEEQINDHLIIPLAHKAIEAMEVDSNSMKETVENLQKKRDELQKSIYQAEDLHQQAKQKNEFEARKNELESKKEEMEKKKQDIAFAYKASRLQQQEELCLRLRKDYDENVKRLNQIKGQKIEVEKALEAALENYLKEEKREDERNLAAEKVSYLNNMKEEIKTFDSLQSETNRLQQEHENAVKKRDESKKSLEELDSRTELLKVRKESVEKARYAKLEYTAELEKLDHQLQLLDKLTNSIIQSEANRKNVILVEEKVQKFSNALNDAKETLNYLENKWRHGQAGLLAKELVNGDACPVCGSNHHPQPALIDENIPTESDLNAAKESVRLADADKAKVENELYQVNARLEMLQESIKEMEDSASRLIPHFQIDFIDSILQEVKVKQESLKAELQKVNAAVEEEEKIKQQTAAAESARMEMLKRLEELEKLHSMSNEHFIEKRTELQRVKESIPEELRSMDAFQVKLAEAINQKLMLEQSMEKARKRHQELKETFSGIQSKMDILHEAVSKSEQSLKEERENFKTMLDEQGFSTYQDYAGAKNTETEIQALENELKDYGEELRSVTDRCHELALKLKDKILPDLAMLQESFKELSSELGQKQDELTNLAIRIKENKSILAKVNVINSEMKEAENRYQVIGHLSDMARGQNTYRLTFERFVLASFLDEILKIANGRLSKMTSGRYQLLRKTDRSKGNVQSGLELLIFDQYTGQERHVKTLSGGESFKASLALALGLADVVQQHAGGVSLETMFIDEGFGTLDPESLDNAIDALMDIQNSGRLVGVISHVPELKERIDARLEVISSQSGSCTEFRFIG</sequence>
<dbReference type="GO" id="GO:0006302">
    <property type="term" value="P:double-strand break repair"/>
    <property type="evidence" value="ECO:0007669"/>
    <property type="project" value="InterPro"/>
</dbReference>
<feature type="coiled-coil region" evidence="4">
    <location>
        <begin position="550"/>
        <end position="659"/>
    </location>
</feature>
<evidence type="ECO:0000256" key="5">
    <source>
        <dbReference type="SAM" id="MobiDB-lite"/>
    </source>
</evidence>
<evidence type="ECO:0000259" key="6">
    <source>
        <dbReference type="Pfam" id="PF13476"/>
    </source>
</evidence>
<dbReference type="InterPro" id="IPR027417">
    <property type="entry name" value="P-loop_NTPase"/>
</dbReference>
<dbReference type="Pfam" id="PF13476">
    <property type="entry name" value="AAA_23"/>
    <property type="match status" value="1"/>
</dbReference>
<keyword evidence="7" id="KW-0378">Hydrolase</keyword>
<dbReference type="InterPro" id="IPR038729">
    <property type="entry name" value="Rad50/SbcC_AAA"/>
</dbReference>
<name>A0A370GTY8_9BACI</name>
<keyword evidence="7" id="KW-0540">Nuclease</keyword>
<dbReference type="Pfam" id="PF13558">
    <property type="entry name" value="SbcC_Walker_B"/>
    <property type="match status" value="1"/>
</dbReference>
<dbReference type="Proteomes" id="UP000255326">
    <property type="component" value="Unassembled WGS sequence"/>
</dbReference>
<evidence type="ECO:0000256" key="4">
    <source>
        <dbReference type="SAM" id="Coils"/>
    </source>
</evidence>
<gene>
    <name evidence="7" type="ORF">DFR59_10216</name>
</gene>
<feature type="compositionally biased region" description="Basic and acidic residues" evidence="5">
    <location>
        <begin position="405"/>
        <end position="420"/>
    </location>
</feature>
<proteinExistence type="inferred from homology"/>
<dbReference type="EMBL" id="QQAY01000002">
    <property type="protein sequence ID" value="RDI45393.1"/>
    <property type="molecule type" value="Genomic_DNA"/>
</dbReference>
<evidence type="ECO:0000256" key="3">
    <source>
        <dbReference type="ARBA" id="ARBA00013368"/>
    </source>
</evidence>
<comment type="similarity">
    <text evidence="1">Belongs to the SMC family. SbcC subfamily.</text>
</comment>
<keyword evidence="7" id="KW-0269">Exonuclease</keyword>
<feature type="region of interest" description="Disordered" evidence="5">
    <location>
        <begin position="398"/>
        <end position="420"/>
    </location>
</feature>
<evidence type="ECO:0000313" key="8">
    <source>
        <dbReference type="Proteomes" id="UP000255326"/>
    </source>
</evidence>
<feature type="coiled-coil region" evidence="4">
    <location>
        <begin position="695"/>
        <end position="863"/>
    </location>
</feature>
<dbReference type="AlphaFoldDB" id="A0A370GTY8"/>
<evidence type="ECO:0000256" key="2">
    <source>
        <dbReference type="ARBA" id="ARBA00011322"/>
    </source>
</evidence>
<dbReference type="PANTHER" id="PTHR32114">
    <property type="entry name" value="ABC TRANSPORTER ABCH.3"/>
    <property type="match status" value="1"/>
</dbReference>
<dbReference type="SUPFAM" id="SSF52540">
    <property type="entry name" value="P-loop containing nucleoside triphosphate hydrolases"/>
    <property type="match status" value="1"/>
</dbReference>
<comment type="subunit">
    <text evidence="2">Heterodimer of SbcC and SbcD.</text>
</comment>
<dbReference type="OrthoDB" id="9795626at2"/>
<accession>A0A370GTY8</accession>